<protein>
    <submittedName>
        <fullName evidence="8">YitT family protein</fullName>
    </submittedName>
</protein>
<feature type="transmembrane region" description="Helical" evidence="6">
    <location>
        <begin position="12"/>
        <end position="30"/>
    </location>
</feature>
<dbReference type="AlphaFoldDB" id="A0A856HWV3"/>
<dbReference type="KEGG" id="obj:EIO64_02775"/>
<evidence type="ECO:0000313" key="9">
    <source>
        <dbReference type="Proteomes" id="UP000298642"/>
    </source>
</evidence>
<accession>A0A856HWV3</accession>
<keyword evidence="9" id="KW-1185">Reference proteome</keyword>
<dbReference type="InterPro" id="IPR015867">
    <property type="entry name" value="N-reg_PII/ATP_PRibTrfase_C"/>
</dbReference>
<evidence type="ECO:0000256" key="2">
    <source>
        <dbReference type="ARBA" id="ARBA00022475"/>
    </source>
</evidence>
<dbReference type="PANTHER" id="PTHR33545">
    <property type="entry name" value="UPF0750 MEMBRANE PROTEIN YITT-RELATED"/>
    <property type="match status" value="1"/>
</dbReference>
<gene>
    <name evidence="8" type="ORF">EIO64_02775</name>
</gene>
<dbReference type="Pfam" id="PF10035">
    <property type="entry name" value="DUF2179"/>
    <property type="match status" value="1"/>
</dbReference>
<dbReference type="InterPro" id="IPR019264">
    <property type="entry name" value="DUF2179"/>
</dbReference>
<dbReference type="GO" id="GO:0005886">
    <property type="term" value="C:plasma membrane"/>
    <property type="evidence" value="ECO:0007669"/>
    <property type="project" value="UniProtKB-SubCell"/>
</dbReference>
<sequence length="289" mass="31710">MKHHPSWTALRSYAITAGLACLMGVSYELFVFPNAFAPAGINGLATMLQYLLHVNIGYLSLLINLPLVLLAWKKVDRDFARKTLVFVLVFSAVTLVLGQMDLSAIAYDSGSSAILGPVAAGVVSGAVYGWVIRQNGSTGGTDIVAAWVRKKHPEASLVWLIFSLNAAVAVLSFFVYGCQFEPVILCLIYCYLSSSISDTILKGGKSAMKFEVVTRQPEELSRQLMQQLRHGVTVLQAEGMYSETPRSLLICVVNRHQVVRFQEILARFPDTFACVSSVNETWGNFKHVA</sequence>
<dbReference type="Pfam" id="PF02588">
    <property type="entry name" value="YitT_membrane"/>
    <property type="match status" value="1"/>
</dbReference>
<name>A0A856HWV3_9FIRM</name>
<feature type="domain" description="DUF2179" evidence="7">
    <location>
        <begin position="230"/>
        <end position="283"/>
    </location>
</feature>
<reference evidence="9" key="1">
    <citation type="submission" date="2018-12" db="EMBL/GenBank/DDBJ databases">
        <title>Dusodibacter welbiota gen. nov., sp. nov., isolated from human faeces and emended description of the Oscillibacter genus.</title>
        <authorList>
            <person name="Le Roy T."/>
            <person name="Van der Smissen P."/>
            <person name="Delzenne N."/>
            <person name="Muccioli G."/>
            <person name="Collet J.F."/>
            <person name="Cani P.D."/>
        </authorList>
    </citation>
    <scope>NUCLEOTIDE SEQUENCE [LARGE SCALE GENOMIC DNA]</scope>
    <source>
        <strain evidence="9">J115</strain>
    </source>
</reference>
<organism evidence="8 9">
    <name type="scientific">Dysosmobacter welbionis</name>
    <dbReference type="NCBI Taxonomy" id="2093857"/>
    <lineage>
        <taxon>Bacteria</taxon>
        <taxon>Bacillati</taxon>
        <taxon>Bacillota</taxon>
        <taxon>Clostridia</taxon>
        <taxon>Eubacteriales</taxon>
        <taxon>Oscillospiraceae</taxon>
        <taxon>Dysosmobacter</taxon>
    </lineage>
</organism>
<evidence type="ECO:0000256" key="5">
    <source>
        <dbReference type="ARBA" id="ARBA00023136"/>
    </source>
</evidence>
<feature type="transmembrane region" description="Helical" evidence="6">
    <location>
        <begin position="113"/>
        <end position="131"/>
    </location>
</feature>
<dbReference type="GeneID" id="89523271"/>
<evidence type="ECO:0000256" key="6">
    <source>
        <dbReference type="SAM" id="Phobius"/>
    </source>
</evidence>
<evidence type="ECO:0000259" key="7">
    <source>
        <dbReference type="Pfam" id="PF10035"/>
    </source>
</evidence>
<dbReference type="Gene3D" id="3.30.70.120">
    <property type="match status" value="1"/>
</dbReference>
<keyword evidence="4 6" id="KW-1133">Transmembrane helix</keyword>
<dbReference type="CDD" id="cd16380">
    <property type="entry name" value="YitT_C"/>
    <property type="match status" value="1"/>
</dbReference>
<dbReference type="PIRSF" id="PIRSF006483">
    <property type="entry name" value="Membrane_protein_YitT"/>
    <property type="match status" value="1"/>
</dbReference>
<keyword evidence="2" id="KW-1003">Cell membrane</keyword>
<keyword evidence="5 6" id="KW-0472">Membrane</keyword>
<evidence type="ECO:0000256" key="4">
    <source>
        <dbReference type="ARBA" id="ARBA00022989"/>
    </source>
</evidence>
<dbReference type="EMBL" id="CP034413">
    <property type="protein sequence ID" value="QCI58284.2"/>
    <property type="molecule type" value="Genomic_DNA"/>
</dbReference>
<dbReference type="RefSeq" id="WP_158629678.1">
    <property type="nucleotide sequence ID" value="NZ_CP034413.3"/>
</dbReference>
<feature type="transmembrane region" description="Helical" evidence="6">
    <location>
        <begin position="84"/>
        <end position="107"/>
    </location>
</feature>
<dbReference type="Proteomes" id="UP000298642">
    <property type="component" value="Chromosome"/>
</dbReference>
<evidence type="ECO:0000256" key="3">
    <source>
        <dbReference type="ARBA" id="ARBA00022692"/>
    </source>
</evidence>
<proteinExistence type="predicted"/>
<dbReference type="PANTHER" id="PTHR33545:SF5">
    <property type="entry name" value="UPF0750 MEMBRANE PROTEIN YITT"/>
    <property type="match status" value="1"/>
</dbReference>
<evidence type="ECO:0000256" key="1">
    <source>
        <dbReference type="ARBA" id="ARBA00004651"/>
    </source>
</evidence>
<keyword evidence="3 6" id="KW-0812">Transmembrane</keyword>
<dbReference type="InterPro" id="IPR051461">
    <property type="entry name" value="UPF0750_membrane"/>
</dbReference>
<comment type="subcellular location">
    <subcellularLocation>
        <location evidence="1">Cell membrane</location>
        <topology evidence="1">Multi-pass membrane protein</topology>
    </subcellularLocation>
</comment>
<feature type="transmembrane region" description="Helical" evidence="6">
    <location>
        <begin position="157"/>
        <end position="176"/>
    </location>
</feature>
<feature type="transmembrane region" description="Helical" evidence="6">
    <location>
        <begin position="50"/>
        <end position="72"/>
    </location>
</feature>
<dbReference type="InterPro" id="IPR003740">
    <property type="entry name" value="YitT"/>
</dbReference>
<evidence type="ECO:0000313" key="8">
    <source>
        <dbReference type="EMBL" id="QCI58284.2"/>
    </source>
</evidence>